<evidence type="ECO:0000313" key="3">
    <source>
        <dbReference type="EMBL" id="KAL1405653.1"/>
    </source>
</evidence>
<dbReference type="Proteomes" id="UP001565368">
    <property type="component" value="Unassembled WGS sequence"/>
</dbReference>
<reference evidence="3 4" key="1">
    <citation type="submission" date="2023-08" db="EMBL/GenBank/DDBJ databases">
        <title>Annotated Genome Sequence of Vanrija albida AlHP1.</title>
        <authorList>
            <person name="Herzog R."/>
        </authorList>
    </citation>
    <scope>NUCLEOTIDE SEQUENCE [LARGE SCALE GENOMIC DNA]</scope>
    <source>
        <strain evidence="3 4">AlHP1</strain>
    </source>
</reference>
<dbReference type="SUPFAM" id="SSF51556">
    <property type="entry name" value="Metallo-dependent hydrolases"/>
    <property type="match status" value="1"/>
</dbReference>
<organism evidence="3 4">
    <name type="scientific">Vanrija albida</name>
    <dbReference type="NCBI Taxonomy" id="181172"/>
    <lineage>
        <taxon>Eukaryota</taxon>
        <taxon>Fungi</taxon>
        <taxon>Dikarya</taxon>
        <taxon>Basidiomycota</taxon>
        <taxon>Agaricomycotina</taxon>
        <taxon>Tremellomycetes</taxon>
        <taxon>Trichosporonales</taxon>
        <taxon>Trichosporonaceae</taxon>
        <taxon>Vanrija</taxon>
    </lineage>
</organism>
<dbReference type="Gene3D" id="3.20.20.140">
    <property type="entry name" value="Metal-dependent hydrolases"/>
    <property type="match status" value="1"/>
</dbReference>
<feature type="compositionally biased region" description="Low complexity" evidence="1">
    <location>
        <begin position="11"/>
        <end position="23"/>
    </location>
</feature>
<name>A0ABR3PT84_9TREE</name>
<dbReference type="EMBL" id="JBBXJM010000007">
    <property type="protein sequence ID" value="KAL1405653.1"/>
    <property type="molecule type" value="Genomic_DNA"/>
</dbReference>
<dbReference type="PANTHER" id="PTHR43135">
    <property type="entry name" value="ALPHA-D-RIBOSE 1-METHYLPHOSPHONATE 5-TRIPHOSPHATE DIPHOSPHATASE"/>
    <property type="match status" value="1"/>
</dbReference>
<dbReference type="InterPro" id="IPR051781">
    <property type="entry name" value="Metallo-dep_Hydrolase"/>
</dbReference>
<dbReference type="InterPro" id="IPR032466">
    <property type="entry name" value="Metal_Hydrolase"/>
</dbReference>
<dbReference type="InterPro" id="IPR006680">
    <property type="entry name" value="Amidohydro-rel"/>
</dbReference>
<proteinExistence type="predicted"/>
<dbReference type="GeneID" id="95990335"/>
<dbReference type="RefSeq" id="XP_069205597.1">
    <property type="nucleotide sequence ID" value="XM_069357660.1"/>
</dbReference>
<dbReference type="CDD" id="cd01299">
    <property type="entry name" value="Met_dep_hydrolase_A"/>
    <property type="match status" value="1"/>
</dbReference>
<dbReference type="Pfam" id="PF01979">
    <property type="entry name" value="Amidohydro_1"/>
    <property type="match status" value="1"/>
</dbReference>
<dbReference type="PANTHER" id="PTHR43135:SF3">
    <property type="entry name" value="ALPHA-D-RIBOSE 1-METHYLPHOSPHONATE 5-TRIPHOSPHATE DIPHOSPHATASE"/>
    <property type="match status" value="1"/>
</dbReference>
<protein>
    <recommendedName>
        <fullName evidence="2">Amidohydrolase-related domain-containing protein</fullName>
    </recommendedName>
</protein>
<dbReference type="SUPFAM" id="SSF51338">
    <property type="entry name" value="Composite domain of metallo-dependent hydrolases"/>
    <property type="match status" value="1"/>
</dbReference>
<sequence>MTAHPRRQWTPPSGQRPRSPPGGDVNTIPWIPAPARPIVFKNASVVDVAGNTVHKGRTVVLENGVFSAVSRGAGDLVPDARVIDLEGLYLCPGLVDCHVHINMSDGRPSSGYTDPHLRATYTLKAMLARGFTTVRDVGGATYAQAQAVKQWLTPGPRLFQGGNIYRRARRPAVARGARRVALLRAGAGDGADHVKICTSGGVSSPTDALESVQFSPAEIRAITSTVADMQGTLVTSHAYTVPAIRRAVENGVRGIEHGNLLDRDTAKLLASTGTFLTPTLMISTAKGRAPWNETLPDYMREKNAKVRDAGRRAIQIAEEEGVTVCYGTDLTMGMGYLQSEEFTQRAQLLPSHRVLAHATINAAKLLDDDKIGVIAPGAYADCLVLPANPLEDVRVLDVGDDGRHGGIWGVVRDGRIVVARGEFAELVEEVGGLDVVLGIQEAA</sequence>
<evidence type="ECO:0000256" key="1">
    <source>
        <dbReference type="SAM" id="MobiDB-lite"/>
    </source>
</evidence>
<dbReference type="Gene3D" id="2.30.40.10">
    <property type="entry name" value="Urease, subunit C, domain 1"/>
    <property type="match status" value="1"/>
</dbReference>
<gene>
    <name evidence="3" type="ORF">Q8F55_009292</name>
</gene>
<evidence type="ECO:0000259" key="2">
    <source>
        <dbReference type="Pfam" id="PF01979"/>
    </source>
</evidence>
<dbReference type="InterPro" id="IPR057744">
    <property type="entry name" value="OTAase-like"/>
</dbReference>
<feature type="region of interest" description="Disordered" evidence="1">
    <location>
        <begin position="1"/>
        <end position="27"/>
    </location>
</feature>
<feature type="domain" description="Amidohydrolase-related" evidence="2">
    <location>
        <begin position="89"/>
        <end position="415"/>
    </location>
</feature>
<keyword evidence="4" id="KW-1185">Reference proteome</keyword>
<dbReference type="InterPro" id="IPR011059">
    <property type="entry name" value="Metal-dep_hydrolase_composite"/>
</dbReference>
<accession>A0ABR3PT84</accession>
<comment type="caution">
    <text evidence="3">The sequence shown here is derived from an EMBL/GenBank/DDBJ whole genome shotgun (WGS) entry which is preliminary data.</text>
</comment>
<evidence type="ECO:0000313" key="4">
    <source>
        <dbReference type="Proteomes" id="UP001565368"/>
    </source>
</evidence>